<dbReference type="InterPro" id="IPR000160">
    <property type="entry name" value="GGDEF_dom"/>
</dbReference>
<dbReference type="EC" id="2.7.7.65" evidence="1"/>
<dbReference type="Proteomes" id="UP000509658">
    <property type="component" value="Chromosome"/>
</dbReference>
<organism evidence="4 5">
    <name type="scientific">Candidatus Reidiella endopervernicosa</name>
    <dbReference type="NCBI Taxonomy" id="2738883"/>
    <lineage>
        <taxon>Bacteria</taxon>
        <taxon>Pseudomonadati</taxon>
        <taxon>Pseudomonadota</taxon>
        <taxon>Gammaproteobacteria</taxon>
        <taxon>Candidatus Reidiella</taxon>
    </lineage>
</organism>
<dbReference type="PROSITE" id="PS50887">
    <property type="entry name" value="GGDEF"/>
    <property type="match status" value="1"/>
</dbReference>
<feature type="domain" description="GGDEF" evidence="3">
    <location>
        <begin position="1"/>
        <end position="63"/>
    </location>
</feature>
<dbReference type="AlphaFoldDB" id="A0A6N0I0H0"/>
<sequence>MVAEKIRTLIADHSFDGIEHVTLSVGITQYREGDDIEQILHRVDINLYHAKQQGRNQTIADQD</sequence>
<evidence type="ECO:0000313" key="5">
    <source>
        <dbReference type="Proteomes" id="UP000509658"/>
    </source>
</evidence>
<dbReference type="InterPro" id="IPR043128">
    <property type="entry name" value="Rev_trsase/Diguanyl_cyclase"/>
</dbReference>
<keyword evidence="5" id="KW-1185">Reference proteome</keyword>
<proteinExistence type="predicted"/>
<comment type="catalytic activity">
    <reaction evidence="2">
        <text>2 GTP = 3',3'-c-di-GMP + 2 diphosphate</text>
        <dbReference type="Rhea" id="RHEA:24898"/>
        <dbReference type="ChEBI" id="CHEBI:33019"/>
        <dbReference type="ChEBI" id="CHEBI:37565"/>
        <dbReference type="ChEBI" id="CHEBI:58805"/>
        <dbReference type="EC" id="2.7.7.65"/>
    </reaction>
</comment>
<evidence type="ECO:0000256" key="2">
    <source>
        <dbReference type="ARBA" id="ARBA00034247"/>
    </source>
</evidence>
<dbReference type="PANTHER" id="PTHR45138">
    <property type="entry name" value="REGULATORY COMPONENTS OF SENSORY TRANSDUCTION SYSTEM"/>
    <property type="match status" value="1"/>
</dbReference>
<dbReference type="InterPro" id="IPR050469">
    <property type="entry name" value="Diguanylate_Cyclase"/>
</dbReference>
<dbReference type="PANTHER" id="PTHR45138:SF9">
    <property type="entry name" value="DIGUANYLATE CYCLASE DGCM-RELATED"/>
    <property type="match status" value="1"/>
</dbReference>
<protein>
    <recommendedName>
        <fullName evidence="1">diguanylate cyclase</fullName>
        <ecNumber evidence="1">2.7.7.65</ecNumber>
    </recommendedName>
</protein>
<evidence type="ECO:0000313" key="4">
    <source>
        <dbReference type="EMBL" id="QKQ28108.1"/>
    </source>
</evidence>
<evidence type="ECO:0000256" key="1">
    <source>
        <dbReference type="ARBA" id="ARBA00012528"/>
    </source>
</evidence>
<reference evidence="4 5" key="1">
    <citation type="submission" date="2020-05" db="EMBL/GenBank/DDBJ databases">
        <title>Horizontal transmission and recombination maintain forever young bacterial symbiont genomes.</title>
        <authorList>
            <person name="Russell S.L."/>
            <person name="Pepper-Tunick E."/>
            <person name="Svedberg J."/>
            <person name="Byrne A."/>
            <person name="Ruelas Castillo J."/>
            <person name="Vollmers C."/>
            <person name="Beinart R.A."/>
            <person name="Corbett-Detig R."/>
        </authorList>
    </citation>
    <scope>NUCLEOTIDE SEQUENCE [LARGE SCALE GENOMIC DNA]</scope>
    <source>
        <strain evidence="4">Santa_Monica_outfall</strain>
    </source>
</reference>
<dbReference type="Pfam" id="PF00990">
    <property type="entry name" value="GGDEF"/>
    <property type="match status" value="1"/>
</dbReference>
<dbReference type="EMBL" id="CP054491">
    <property type="protein sequence ID" value="QKQ28108.1"/>
    <property type="molecule type" value="Genomic_DNA"/>
</dbReference>
<gene>
    <name evidence="4" type="ORF">HUE57_01285</name>
</gene>
<accession>A0A6N0I0H0</accession>
<dbReference type="SUPFAM" id="SSF55073">
    <property type="entry name" value="Nucleotide cyclase"/>
    <property type="match status" value="1"/>
</dbReference>
<evidence type="ECO:0000259" key="3">
    <source>
        <dbReference type="PROSITE" id="PS50887"/>
    </source>
</evidence>
<dbReference type="InterPro" id="IPR029787">
    <property type="entry name" value="Nucleotide_cyclase"/>
</dbReference>
<dbReference type="GO" id="GO:0052621">
    <property type="term" value="F:diguanylate cyclase activity"/>
    <property type="evidence" value="ECO:0007669"/>
    <property type="project" value="UniProtKB-EC"/>
</dbReference>
<dbReference type="KEGG" id="rev:HUE57_01285"/>
<dbReference type="Gene3D" id="3.30.70.270">
    <property type="match status" value="1"/>
</dbReference>
<name>A0A6N0I0H0_9GAMM</name>